<dbReference type="EMBL" id="CP090036">
    <property type="protein sequence ID" value="UPK99563.1"/>
    <property type="molecule type" value="Genomic_DNA"/>
</dbReference>
<reference evidence="1" key="1">
    <citation type="submission" date="2021-11" db="EMBL/GenBank/DDBJ databases">
        <title>Fusarium solani-melongenae Genome sequencing and assembly.</title>
        <authorList>
            <person name="Xie S."/>
            <person name="Huang L."/>
            <person name="Zhang X."/>
        </authorList>
    </citation>
    <scope>NUCLEOTIDE SEQUENCE</scope>
    <source>
        <strain evidence="1">CRI 24-3</strain>
    </source>
</reference>
<accession>A0ACD3ZE43</accession>
<dbReference type="Proteomes" id="UP000830768">
    <property type="component" value="Chromosome 8"/>
</dbReference>
<protein>
    <submittedName>
        <fullName evidence="1">Uncharacterized protein</fullName>
    </submittedName>
</protein>
<name>A0ACD3ZE43_FUSSC</name>
<evidence type="ECO:0000313" key="1">
    <source>
        <dbReference type="EMBL" id="UPK99563.1"/>
    </source>
</evidence>
<gene>
    <name evidence="1" type="ORF">LCI18_010498</name>
</gene>
<proteinExistence type="predicted"/>
<evidence type="ECO:0000313" key="2">
    <source>
        <dbReference type="Proteomes" id="UP000830768"/>
    </source>
</evidence>
<sequence>MNELRSFSPSRLALDFSLVGQDMPDEFYETNFNTLLRNVYSLVQRVFCPRDNTQAPKVSPWLRENPDEFLHHIELVAHPDLRAGRWGRLLTDQAERTCLLTAIIFKVLDTNVFSSLLFGAGPEHEELLKSFDTELINAEGFQRTKLRAHMNRMHVITQIPPFFWNTVDKLCTQTLALLLPAYDYAAEFQGHQPTPVRKLHQALHEVIAHAGWINVHIRLAPAIFSFKWVEPGEPFGLNQINLCQDAYISSKAAAQRYQERRRKRMPGAPVLNSRARVKISVTPEIIRHKSVSKSIGTPGTTVYKILQPHVVYYEGLQLDSDEERAFMSLPEYIRRLREEACMPRGAALAIMFLVLLCLWVFKTTSGHRVMEGTRFWVNSRSGIVELAPTGT</sequence>
<keyword evidence="2" id="KW-1185">Reference proteome</keyword>
<organism evidence="1 2">
    <name type="scientific">Fusarium solani subsp. cucurbitae</name>
    <name type="common">Neocosmosporum cucurbitae</name>
    <dbReference type="NCBI Taxonomy" id="2747967"/>
    <lineage>
        <taxon>Eukaryota</taxon>
        <taxon>Fungi</taxon>
        <taxon>Dikarya</taxon>
        <taxon>Ascomycota</taxon>
        <taxon>Pezizomycotina</taxon>
        <taxon>Sordariomycetes</taxon>
        <taxon>Hypocreomycetidae</taxon>
        <taxon>Hypocreales</taxon>
        <taxon>Nectriaceae</taxon>
        <taxon>Fusarium</taxon>
        <taxon>Fusarium solani species complex</taxon>
    </lineage>
</organism>